<proteinExistence type="inferred from homology"/>
<dbReference type="GO" id="GO:0030246">
    <property type="term" value="F:carbohydrate binding"/>
    <property type="evidence" value="ECO:0007669"/>
    <property type="project" value="InterPro"/>
</dbReference>
<dbReference type="Proteomes" id="UP000017746">
    <property type="component" value="Chromosome"/>
</dbReference>
<dbReference type="Gene3D" id="1.10.10.10">
    <property type="entry name" value="Winged helix-like DNA-binding domain superfamily/Winged helix DNA-binding domain"/>
    <property type="match status" value="1"/>
</dbReference>
<evidence type="ECO:0000313" key="7">
    <source>
        <dbReference type="EMBL" id="AGZ38925.1"/>
    </source>
</evidence>
<dbReference type="SUPFAM" id="SSF100950">
    <property type="entry name" value="NagB/RpiA/CoA transferase-like"/>
    <property type="match status" value="1"/>
</dbReference>
<dbReference type="GO" id="GO:0003677">
    <property type="term" value="F:DNA binding"/>
    <property type="evidence" value="ECO:0007669"/>
    <property type="project" value="UniProtKB-KW"/>
</dbReference>
<feature type="domain" description="Sugar-binding" evidence="5">
    <location>
        <begin position="60"/>
        <end position="298"/>
    </location>
</feature>
<reference evidence="7 8" key="1">
    <citation type="journal article" date="2014" name="J. Biotechnol.">
        <title>Complete genome sequence of the actinobacterium Actinoplanes friuliensis HAG 010964, producer of the lipopeptide antibiotic friulimycin.</title>
        <authorList>
            <person name="Ruckert C."/>
            <person name="Szczepanowski R."/>
            <person name="Albersmeier A."/>
            <person name="Goesmann A."/>
            <person name="Fischer N."/>
            <person name="Steinkamper A."/>
            <person name="Puhler A."/>
            <person name="Biener R."/>
            <person name="Schwartz D."/>
            <person name="Kalinowski J."/>
        </authorList>
    </citation>
    <scope>NUCLEOTIDE SEQUENCE [LARGE SCALE GENOMIC DNA]</scope>
    <source>
        <strain evidence="7 8">DSM 7358</strain>
    </source>
</reference>
<evidence type="ECO:0000256" key="2">
    <source>
        <dbReference type="ARBA" id="ARBA00023015"/>
    </source>
</evidence>
<evidence type="ECO:0000259" key="6">
    <source>
        <dbReference type="Pfam" id="PF04545"/>
    </source>
</evidence>
<dbReference type="HOGENOM" id="CLU_054506_1_0_11"/>
<dbReference type="Pfam" id="PF04545">
    <property type="entry name" value="Sigma70_r4"/>
    <property type="match status" value="1"/>
</dbReference>
<dbReference type="InterPro" id="IPR007630">
    <property type="entry name" value="RNA_pol_sigma70_r4"/>
</dbReference>
<feature type="domain" description="RNA polymerase sigma-70 region 4" evidence="6">
    <location>
        <begin position="10"/>
        <end position="43"/>
    </location>
</feature>
<evidence type="ECO:0000256" key="4">
    <source>
        <dbReference type="ARBA" id="ARBA00023163"/>
    </source>
</evidence>
<dbReference type="EMBL" id="CP006272">
    <property type="protein sequence ID" value="AGZ38925.1"/>
    <property type="molecule type" value="Genomic_DNA"/>
</dbReference>
<keyword evidence="2" id="KW-0805">Transcription regulation</keyword>
<organism evidence="7 8">
    <name type="scientific">Actinoplanes friuliensis DSM 7358</name>
    <dbReference type="NCBI Taxonomy" id="1246995"/>
    <lineage>
        <taxon>Bacteria</taxon>
        <taxon>Bacillati</taxon>
        <taxon>Actinomycetota</taxon>
        <taxon>Actinomycetes</taxon>
        <taxon>Micromonosporales</taxon>
        <taxon>Micromonosporaceae</taxon>
        <taxon>Actinoplanes</taxon>
    </lineage>
</organism>
<evidence type="ECO:0000259" key="5">
    <source>
        <dbReference type="Pfam" id="PF04198"/>
    </source>
</evidence>
<dbReference type="PANTHER" id="PTHR34294:SF1">
    <property type="entry name" value="TRANSCRIPTIONAL REGULATOR LSRR"/>
    <property type="match status" value="1"/>
</dbReference>
<comment type="similarity">
    <text evidence="1">Belongs to the SorC transcriptional regulatory family.</text>
</comment>
<dbReference type="RefSeq" id="WP_023357868.1">
    <property type="nucleotide sequence ID" value="NC_022657.1"/>
</dbReference>
<dbReference type="Gene3D" id="3.40.50.1360">
    <property type="match status" value="1"/>
</dbReference>
<accession>U5VT68</accession>
<name>U5VT68_9ACTN</name>
<evidence type="ECO:0000256" key="3">
    <source>
        <dbReference type="ARBA" id="ARBA00023125"/>
    </source>
</evidence>
<keyword evidence="4" id="KW-0804">Transcription</keyword>
<dbReference type="AlphaFoldDB" id="U5VT68"/>
<keyword evidence="8" id="KW-1185">Reference proteome</keyword>
<sequence length="301" mass="31831">MQDLIAALVARRFYLEQRTKKQIGDELGISRFRVARILDRALRDGVVRIEIAVPPAVDLELSERLTAYTGIRQALVLREPDQLGPACAALLAERLTEEDVLGVSWGRTLHELTAVLPPLPRAEVVQIVGSVPSADLNVNSLELLRRLSERTGGRVHALHVPMILDSPEVAASLRATASVAETLATFPRLTCALVGIGRWQPGGSSLRSALPEPLIRDLDAAGAVADICSTVLDKNGSVVGGDTVPARCIAITTEQLRAVPDVIAVAGGETKAPALAAAVRAGLVHRLITDTAAATALMSLA</sequence>
<dbReference type="STRING" id="1246995.AFR_03180"/>
<gene>
    <name evidence="7" type="ORF">AFR_03180</name>
</gene>
<dbReference type="GO" id="GO:0003700">
    <property type="term" value="F:DNA-binding transcription factor activity"/>
    <property type="evidence" value="ECO:0007669"/>
    <property type="project" value="InterPro"/>
</dbReference>
<dbReference type="PATRIC" id="fig|1246995.3.peg.640"/>
<dbReference type="KEGG" id="afs:AFR_03180"/>
<dbReference type="InterPro" id="IPR007324">
    <property type="entry name" value="Sugar-bd_dom_put"/>
</dbReference>
<keyword evidence="3" id="KW-0238">DNA-binding</keyword>
<dbReference type="PANTHER" id="PTHR34294">
    <property type="entry name" value="TRANSCRIPTIONAL REGULATOR-RELATED"/>
    <property type="match status" value="1"/>
</dbReference>
<dbReference type="OrthoDB" id="186585at2"/>
<dbReference type="InterPro" id="IPR037171">
    <property type="entry name" value="NagB/RpiA_transferase-like"/>
</dbReference>
<dbReference type="InterPro" id="IPR036388">
    <property type="entry name" value="WH-like_DNA-bd_sf"/>
</dbReference>
<dbReference type="eggNOG" id="COG2390">
    <property type="taxonomic scope" value="Bacteria"/>
</dbReference>
<protein>
    <submittedName>
        <fullName evidence="7">Transcriptional regulator, DeoR family protein</fullName>
    </submittedName>
</protein>
<dbReference type="InterPro" id="IPR051054">
    <property type="entry name" value="SorC_transcr_regulators"/>
</dbReference>
<evidence type="ECO:0000256" key="1">
    <source>
        <dbReference type="ARBA" id="ARBA00010466"/>
    </source>
</evidence>
<dbReference type="GO" id="GO:0006352">
    <property type="term" value="P:DNA-templated transcription initiation"/>
    <property type="evidence" value="ECO:0007669"/>
    <property type="project" value="InterPro"/>
</dbReference>
<dbReference type="Pfam" id="PF04198">
    <property type="entry name" value="Sugar-bind"/>
    <property type="match status" value="1"/>
</dbReference>
<evidence type="ECO:0000313" key="8">
    <source>
        <dbReference type="Proteomes" id="UP000017746"/>
    </source>
</evidence>